<name>A0A7J8YH35_GOSAI</name>
<keyword evidence="2" id="KW-1185">Reference proteome</keyword>
<dbReference type="EMBL" id="JABFAA010000012">
    <property type="protein sequence ID" value="MBA0698344.1"/>
    <property type="molecule type" value="Genomic_DNA"/>
</dbReference>
<organism evidence="1 2">
    <name type="scientific">Gossypium aridum</name>
    <name type="common">American cotton</name>
    <name type="synonym">Erioxylum aridum</name>
    <dbReference type="NCBI Taxonomy" id="34290"/>
    <lineage>
        <taxon>Eukaryota</taxon>
        <taxon>Viridiplantae</taxon>
        <taxon>Streptophyta</taxon>
        <taxon>Embryophyta</taxon>
        <taxon>Tracheophyta</taxon>
        <taxon>Spermatophyta</taxon>
        <taxon>Magnoliopsida</taxon>
        <taxon>eudicotyledons</taxon>
        <taxon>Gunneridae</taxon>
        <taxon>Pentapetalae</taxon>
        <taxon>rosids</taxon>
        <taxon>malvids</taxon>
        <taxon>Malvales</taxon>
        <taxon>Malvaceae</taxon>
        <taxon>Malvoideae</taxon>
        <taxon>Gossypium</taxon>
    </lineage>
</organism>
<dbReference type="Proteomes" id="UP000593577">
    <property type="component" value="Unassembled WGS sequence"/>
</dbReference>
<evidence type="ECO:0000313" key="2">
    <source>
        <dbReference type="Proteomes" id="UP000593577"/>
    </source>
</evidence>
<gene>
    <name evidence="1" type="ORF">Goari_021838</name>
</gene>
<sequence length="29" mass="3813">MIKWRPNQFVILDYEMFLRKAWRRQEMLI</sequence>
<evidence type="ECO:0000313" key="1">
    <source>
        <dbReference type="EMBL" id="MBA0698344.1"/>
    </source>
</evidence>
<accession>A0A7J8YH35</accession>
<dbReference type="AlphaFoldDB" id="A0A7J8YH35"/>
<proteinExistence type="predicted"/>
<reference evidence="1 2" key="1">
    <citation type="journal article" date="2019" name="Genome Biol. Evol.">
        <title>Insights into the evolution of the New World diploid cottons (Gossypium, subgenus Houzingenia) based on genome sequencing.</title>
        <authorList>
            <person name="Grover C.E."/>
            <person name="Arick M.A. 2nd"/>
            <person name="Thrash A."/>
            <person name="Conover J.L."/>
            <person name="Sanders W.S."/>
            <person name="Peterson D.G."/>
            <person name="Frelichowski J.E."/>
            <person name="Scheffler J.A."/>
            <person name="Scheffler B.E."/>
            <person name="Wendel J.F."/>
        </authorList>
    </citation>
    <scope>NUCLEOTIDE SEQUENCE [LARGE SCALE GENOMIC DNA]</scope>
    <source>
        <strain evidence="1">185</strain>
        <tissue evidence="1">Leaf</tissue>
    </source>
</reference>
<comment type="caution">
    <text evidence="1">The sequence shown here is derived from an EMBL/GenBank/DDBJ whole genome shotgun (WGS) entry which is preliminary data.</text>
</comment>
<protein>
    <submittedName>
        <fullName evidence="1">Uncharacterized protein</fullName>
    </submittedName>
</protein>